<evidence type="ECO:0000256" key="6">
    <source>
        <dbReference type="ARBA" id="ARBA00022840"/>
    </source>
</evidence>
<name>A0A3P3VTH9_9GAMM</name>
<keyword evidence="13" id="KW-1185">Reference proteome</keyword>
<dbReference type="RefSeq" id="WP_125015198.1">
    <property type="nucleotide sequence ID" value="NZ_QWEZ01000001.1"/>
</dbReference>
<organism evidence="12 13">
    <name type="scientific">Aestuariirhabdus litorea</name>
    <dbReference type="NCBI Taxonomy" id="2528527"/>
    <lineage>
        <taxon>Bacteria</taxon>
        <taxon>Pseudomonadati</taxon>
        <taxon>Pseudomonadota</taxon>
        <taxon>Gammaproteobacteria</taxon>
        <taxon>Oceanospirillales</taxon>
        <taxon>Aestuariirhabdaceae</taxon>
        <taxon>Aestuariirhabdus</taxon>
    </lineage>
</organism>
<evidence type="ECO:0000256" key="1">
    <source>
        <dbReference type="ARBA" id="ARBA00004167"/>
    </source>
</evidence>
<dbReference type="InterPro" id="IPR000594">
    <property type="entry name" value="ThiF_NAD_FAD-bd"/>
</dbReference>
<evidence type="ECO:0000256" key="10">
    <source>
        <dbReference type="ARBA" id="ARBA00083375"/>
    </source>
</evidence>
<evidence type="ECO:0000256" key="4">
    <source>
        <dbReference type="ARBA" id="ARBA00022692"/>
    </source>
</evidence>
<dbReference type="GO" id="GO:0061503">
    <property type="term" value="F:tRNA threonylcarbamoyladenosine dehydratase"/>
    <property type="evidence" value="ECO:0007669"/>
    <property type="project" value="TreeGrafter"/>
</dbReference>
<dbReference type="PANTHER" id="PTHR43267">
    <property type="entry name" value="TRNA THREONYLCARBAMOYLADENOSINE DEHYDRATASE"/>
    <property type="match status" value="1"/>
</dbReference>
<comment type="subcellular location">
    <subcellularLocation>
        <location evidence="1">Membrane</location>
        <topology evidence="1">Single-pass membrane protein</topology>
    </subcellularLocation>
</comment>
<evidence type="ECO:0000256" key="3">
    <source>
        <dbReference type="ARBA" id="ARBA00022598"/>
    </source>
</evidence>
<evidence type="ECO:0000256" key="5">
    <source>
        <dbReference type="ARBA" id="ARBA00022741"/>
    </source>
</evidence>
<dbReference type="PANTHER" id="PTHR43267:SF1">
    <property type="entry name" value="TRNA THREONYLCARBAMOYLADENOSINE DEHYDRATASE"/>
    <property type="match status" value="1"/>
</dbReference>
<comment type="similarity">
    <text evidence="2">Belongs to the HesA/MoeB/ThiF family.</text>
</comment>
<dbReference type="Gene3D" id="3.40.50.720">
    <property type="entry name" value="NAD(P)-binding Rossmann-like Domain"/>
    <property type="match status" value="1"/>
</dbReference>
<sequence length="274" mass="29256">MLSESAASRFGGIARLYGSRGLEHLLAAHACVIGIGGVGSWAAEALARTGVGTITLIDLDEVCVTNSNRQVQALASTIGQPKVQVMRERLLQINPECRVSVVEDFIDSDNVQQLLDAPFDLVVDAIDNVPAKAAVIAYCKRNKLNLVCTGAAGGQTDPLAVSFTDLNKTYNDPLLAKVRSLLRRRYGFSRNTRRNYGIPCVFSTQQLIYPQPDGSVCNQKSLSDGEVRLDCSGGFGAATMVTANFGLVAVAKGVERLLKRSEAKAPQLAGESAQ</sequence>
<comment type="caution">
    <text evidence="12">The sequence shown here is derived from an EMBL/GenBank/DDBJ whole genome shotgun (WGS) entry which is preliminary data.</text>
</comment>
<evidence type="ECO:0000313" key="13">
    <source>
        <dbReference type="Proteomes" id="UP000280792"/>
    </source>
</evidence>
<gene>
    <name evidence="12" type="primary">tcdA</name>
    <name evidence="12" type="ORF">D0544_06625</name>
</gene>
<protein>
    <recommendedName>
        <fullName evidence="9">tRNA threonylcarbamoyladenosine dehydratase</fullName>
    </recommendedName>
    <alternativeName>
        <fullName evidence="10">t(6)A37 dehydratase</fullName>
    </alternativeName>
</protein>
<evidence type="ECO:0000256" key="7">
    <source>
        <dbReference type="ARBA" id="ARBA00022989"/>
    </source>
</evidence>
<dbReference type="InterPro" id="IPR045886">
    <property type="entry name" value="ThiF/MoeB/HesA"/>
</dbReference>
<dbReference type="InterPro" id="IPR035985">
    <property type="entry name" value="Ubiquitin-activating_enz"/>
</dbReference>
<keyword evidence="6" id="KW-0067">ATP-binding</keyword>
<evidence type="ECO:0000313" key="12">
    <source>
        <dbReference type="EMBL" id="RRJ84769.1"/>
    </source>
</evidence>
<evidence type="ECO:0000256" key="2">
    <source>
        <dbReference type="ARBA" id="ARBA00009919"/>
    </source>
</evidence>
<keyword evidence="8" id="KW-0472">Membrane</keyword>
<reference evidence="12 13" key="1">
    <citation type="submission" date="2018-08" db="EMBL/GenBank/DDBJ databases">
        <authorList>
            <person name="Khan S.A."/>
        </authorList>
    </citation>
    <scope>NUCLEOTIDE SEQUENCE [LARGE SCALE GENOMIC DNA]</scope>
    <source>
        <strain evidence="12 13">GTF-13</strain>
    </source>
</reference>
<evidence type="ECO:0000256" key="9">
    <source>
        <dbReference type="ARBA" id="ARBA00074884"/>
    </source>
</evidence>
<keyword evidence="4" id="KW-0812">Transmembrane</keyword>
<dbReference type="CDD" id="cd00755">
    <property type="entry name" value="YgdL_like"/>
    <property type="match status" value="1"/>
</dbReference>
<dbReference type="SUPFAM" id="SSF69572">
    <property type="entry name" value="Activating enzymes of the ubiquitin-like proteins"/>
    <property type="match status" value="1"/>
</dbReference>
<dbReference type="Proteomes" id="UP000280792">
    <property type="component" value="Unassembled WGS sequence"/>
</dbReference>
<evidence type="ECO:0000256" key="8">
    <source>
        <dbReference type="ARBA" id="ARBA00023136"/>
    </source>
</evidence>
<reference evidence="12 13" key="2">
    <citation type="submission" date="2018-12" db="EMBL/GenBank/DDBJ databases">
        <title>Simiduia agarivorans gen. nov., sp. nov., a marine, agarolytic bacterium isolated from shallow coastal water from Keelung, Taiwan.</title>
        <authorList>
            <person name="Shieh W.Y."/>
        </authorList>
    </citation>
    <scope>NUCLEOTIDE SEQUENCE [LARGE SCALE GENOMIC DNA]</scope>
    <source>
        <strain evidence="12 13">GTF-13</strain>
    </source>
</reference>
<keyword evidence="3" id="KW-0436">Ligase</keyword>
<dbReference type="FunFam" id="3.40.50.720:FF:000096">
    <property type="entry name" value="tRNA cyclic N6-threonylcarbamoyladenosine(37) synthase TcdA"/>
    <property type="match status" value="1"/>
</dbReference>
<dbReference type="GO" id="GO:0016020">
    <property type="term" value="C:membrane"/>
    <property type="evidence" value="ECO:0007669"/>
    <property type="project" value="UniProtKB-SubCell"/>
</dbReference>
<accession>A0A3P3VTH9</accession>
<proteinExistence type="inferred from homology"/>
<dbReference type="GO" id="GO:0005524">
    <property type="term" value="F:ATP binding"/>
    <property type="evidence" value="ECO:0007669"/>
    <property type="project" value="UniProtKB-KW"/>
</dbReference>
<dbReference type="GO" id="GO:0008641">
    <property type="term" value="F:ubiquitin-like modifier activating enzyme activity"/>
    <property type="evidence" value="ECO:0007669"/>
    <property type="project" value="InterPro"/>
</dbReference>
<dbReference type="AlphaFoldDB" id="A0A3P3VTH9"/>
<dbReference type="EMBL" id="QWEZ01000001">
    <property type="protein sequence ID" value="RRJ84769.1"/>
    <property type="molecule type" value="Genomic_DNA"/>
</dbReference>
<evidence type="ECO:0000259" key="11">
    <source>
        <dbReference type="Pfam" id="PF00899"/>
    </source>
</evidence>
<dbReference type="NCBIfam" id="NF011696">
    <property type="entry name" value="PRK15116.1"/>
    <property type="match status" value="1"/>
</dbReference>
<keyword evidence="5" id="KW-0547">Nucleotide-binding</keyword>
<dbReference type="Pfam" id="PF00899">
    <property type="entry name" value="ThiF"/>
    <property type="match status" value="1"/>
</dbReference>
<keyword evidence="7" id="KW-1133">Transmembrane helix</keyword>
<feature type="domain" description="THIF-type NAD/FAD binding fold" evidence="11">
    <location>
        <begin position="15"/>
        <end position="175"/>
    </location>
</feature>
<dbReference type="GO" id="GO:0061504">
    <property type="term" value="P:cyclic threonylcarbamoyladenosine biosynthetic process"/>
    <property type="evidence" value="ECO:0007669"/>
    <property type="project" value="TreeGrafter"/>
</dbReference>